<dbReference type="AlphaFoldDB" id="A0A6P8BJA6"/>
<name>A0A6P8BJA6_PYRGI</name>
<reference evidence="2" key="1">
    <citation type="journal article" date="2019" name="Mol. Biol. Evol.">
        <title>Blast fungal genomes show frequent chromosomal changes, gene gains and losses, and effector gene turnover.</title>
        <authorList>
            <person name="Gomez Luciano L.B."/>
            <person name="Jason Tsai I."/>
            <person name="Chuma I."/>
            <person name="Tosa Y."/>
            <person name="Chen Y.H."/>
            <person name="Li J.Y."/>
            <person name="Li M.Y."/>
            <person name="Jade Lu M.Y."/>
            <person name="Nakayashiki H."/>
            <person name="Li W.H."/>
        </authorList>
    </citation>
    <scope>NUCLEOTIDE SEQUENCE</scope>
    <source>
        <strain evidence="2">NI907</strain>
    </source>
</reference>
<protein>
    <submittedName>
        <fullName evidence="2">Uncharacterized protein</fullName>
    </submittedName>
</protein>
<dbReference type="RefSeq" id="XP_030987197.1">
    <property type="nucleotide sequence ID" value="XM_031120247.1"/>
</dbReference>
<organism evidence="1 2">
    <name type="scientific">Pyricularia grisea</name>
    <name type="common">Crabgrass-specific blast fungus</name>
    <name type="synonym">Magnaporthe grisea</name>
    <dbReference type="NCBI Taxonomy" id="148305"/>
    <lineage>
        <taxon>Eukaryota</taxon>
        <taxon>Fungi</taxon>
        <taxon>Dikarya</taxon>
        <taxon>Ascomycota</taxon>
        <taxon>Pezizomycotina</taxon>
        <taxon>Sordariomycetes</taxon>
        <taxon>Sordariomycetidae</taxon>
        <taxon>Magnaporthales</taxon>
        <taxon>Pyriculariaceae</taxon>
        <taxon>Pyricularia</taxon>
    </lineage>
</organism>
<proteinExistence type="predicted"/>
<evidence type="ECO:0000313" key="1">
    <source>
        <dbReference type="Proteomes" id="UP000515153"/>
    </source>
</evidence>
<reference evidence="2" key="2">
    <citation type="submission" date="2019-10" db="EMBL/GenBank/DDBJ databases">
        <authorList>
            <consortium name="NCBI Genome Project"/>
        </authorList>
    </citation>
    <scope>NUCLEOTIDE SEQUENCE</scope>
    <source>
        <strain evidence="2">NI907</strain>
    </source>
</reference>
<reference evidence="2" key="3">
    <citation type="submission" date="2025-08" db="UniProtKB">
        <authorList>
            <consortium name="RefSeq"/>
        </authorList>
    </citation>
    <scope>IDENTIFICATION</scope>
    <source>
        <strain evidence="2">NI907</strain>
    </source>
</reference>
<gene>
    <name evidence="2" type="ORF">PgNI_00164</name>
</gene>
<sequence length="87" mass="9678">MPSYFREKTDLITWGDQKGTIFAEPIYPSGWLIRPTTPATMNIFDIDATKVRALSEINSPIVLRGFNGIKPRHGLIAKANEPGKPLP</sequence>
<dbReference type="KEGG" id="pgri:PgNI_00164"/>
<evidence type="ECO:0000313" key="2">
    <source>
        <dbReference type="RefSeq" id="XP_030987197.1"/>
    </source>
</evidence>
<dbReference type="GeneID" id="41955161"/>
<accession>A0A6P8BJA6</accession>
<keyword evidence="1" id="KW-1185">Reference proteome</keyword>
<dbReference type="Proteomes" id="UP000515153">
    <property type="component" value="Unplaced"/>
</dbReference>